<reference evidence="9 10" key="1">
    <citation type="submission" date="2020-10" db="EMBL/GenBank/DDBJ databases">
        <title>Ramlibacter sp. HM2 16S ribosomal RNA gene Genome sequencing and assembly.</title>
        <authorList>
            <person name="Kang M."/>
        </authorList>
    </citation>
    <scope>NUCLEOTIDE SEQUENCE [LARGE SCALE GENOMIC DNA]</scope>
    <source>
        <strain evidence="9 10">HM2</strain>
    </source>
</reference>
<dbReference type="PANTHER" id="PTHR33938">
    <property type="entry name" value="FERULOYL ESTERASE B-RELATED"/>
    <property type="match status" value="1"/>
</dbReference>
<evidence type="ECO:0000256" key="5">
    <source>
        <dbReference type="ARBA" id="ARBA00022801"/>
    </source>
</evidence>
<evidence type="ECO:0000256" key="4">
    <source>
        <dbReference type="ARBA" id="ARBA00022729"/>
    </source>
</evidence>
<comment type="similarity">
    <text evidence="1">Belongs to the tannase family.</text>
</comment>
<evidence type="ECO:0000256" key="1">
    <source>
        <dbReference type="ARBA" id="ARBA00006249"/>
    </source>
</evidence>
<evidence type="ECO:0000256" key="8">
    <source>
        <dbReference type="SAM" id="SignalP"/>
    </source>
</evidence>
<dbReference type="Pfam" id="PF07519">
    <property type="entry name" value="Tannase"/>
    <property type="match status" value="1"/>
</dbReference>
<dbReference type="EMBL" id="JADDIV010000004">
    <property type="protein sequence ID" value="MBE7368670.1"/>
    <property type="molecule type" value="Genomic_DNA"/>
</dbReference>
<name>A0ABR9S580_9BURK</name>
<dbReference type="RefSeq" id="WP_193677304.1">
    <property type="nucleotide sequence ID" value="NZ_JADDIV010000004.1"/>
</dbReference>
<dbReference type="Proteomes" id="UP000806285">
    <property type="component" value="Unassembled WGS sequence"/>
</dbReference>
<feature type="chain" id="PRO_5045441420" evidence="8">
    <location>
        <begin position="22"/>
        <end position="566"/>
    </location>
</feature>
<protein>
    <submittedName>
        <fullName evidence="9">Tannase/feruloyl esterase family alpha/beta hydrolase</fullName>
    </submittedName>
</protein>
<organism evidence="9 10">
    <name type="scientific">Ramlibacter pallidus</name>
    <dbReference type="NCBI Taxonomy" id="2780087"/>
    <lineage>
        <taxon>Bacteria</taxon>
        <taxon>Pseudomonadati</taxon>
        <taxon>Pseudomonadota</taxon>
        <taxon>Betaproteobacteria</taxon>
        <taxon>Burkholderiales</taxon>
        <taxon>Comamonadaceae</taxon>
        <taxon>Ramlibacter</taxon>
    </lineage>
</organism>
<gene>
    <name evidence="9" type="ORF">IM787_14010</name>
</gene>
<dbReference type="PROSITE" id="PS51257">
    <property type="entry name" value="PROKAR_LIPOPROTEIN"/>
    <property type="match status" value="1"/>
</dbReference>
<proteinExistence type="inferred from homology"/>
<evidence type="ECO:0000313" key="9">
    <source>
        <dbReference type="EMBL" id="MBE7368670.1"/>
    </source>
</evidence>
<keyword evidence="5 9" id="KW-0378">Hydrolase</keyword>
<evidence type="ECO:0000313" key="10">
    <source>
        <dbReference type="Proteomes" id="UP000806285"/>
    </source>
</evidence>
<keyword evidence="2" id="KW-0719">Serine esterase</keyword>
<accession>A0ABR9S580</accession>
<evidence type="ECO:0000256" key="6">
    <source>
        <dbReference type="ARBA" id="ARBA00022837"/>
    </source>
</evidence>
<sequence length="566" mass="58895">MRASHLSTNASLLVLAGLLTACGGGSDLVVAPPADPGTPPPDIPVLTAAQSQAWCEALPAAPGLANTTVTTVYHPDGTRRVGNVPAGDLLPGHCVIEGKIDARVGADGKNYHTGFRLSLPDNFNGRFLYLGGGGNDGSLADTSRTAGISGATPSPLGQGFAVVSTDAGHQGGTAASFGAEAQARIDHAYAAHDKTARAAKALIASRYSKPASYSYFAGCSGGGRQGMMFSQRFPDYFDGIIAGAPAMRVSSGATVAAMWNHIKLTAAAPLDGNGAPVLSQALSSADMNLLGDAILQQCDAADGVADGMVGNTTSCSFDPVVLQCAGAKTATCLTANQVGAVKDVFGGPRNSFGIALYTGQPWDNGVRAPGWRAWTLGSSTTATPNSAYVTLMADALRHEFFTPPDPGFDILAFNFDLDPLRMEAFSQVYDTYRDTTLAAYRGSGGKLMIVHGMADPIFSATESQRYYDQLVVNNGGLAATKQFARAFYVPGMNHCAGGPATDSYDAIQAMVDWVEKGAAPDRILAKALPNNAWFPSRTRPLCPYPQFAKYKGSGSIEDAENFTCSE</sequence>
<dbReference type="InterPro" id="IPR011118">
    <property type="entry name" value="Tannase/feruloyl_esterase"/>
</dbReference>
<keyword evidence="7" id="KW-1015">Disulfide bond</keyword>
<keyword evidence="4 8" id="KW-0732">Signal</keyword>
<dbReference type="SUPFAM" id="SSF53474">
    <property type="entry name" value="alpha/beta-Hydrolases"/>
    <property type="match status" value="1"/>
</dbReference>
<feature type="signal peptide" evidence="8">
    <location>
        <begin position="1"/>
        <end position="21"/>
    </location>
</feature>
<keyword evidence="10" id="KW-1185">Reference proteome</keyword>
<dbReference type="PANTHER" id="PTHR33938:SF15">
    <property type="entry name" value="FERULOYL ESTERASE B-RELATED"/>
    <property type="match status" value="1"/>
</dbReference>
<evidence type="ECO:0000256" key="2">
    <source>
        <dbReference type="ARBA" id="ARBA00022487"/>
    </source>
</evidence>
<keyword evidence="6" id="KW-0106">Calcium</keyword>
<evidence type="ECO:0000256" key="3">
    <source>
        <dbReference type="ARBA" id="ARBA00022723"/>
    </source>
</evidence>
<dbReference type="Gene3D" id="3.40.50.1820">
    <property type="entry name" value="alpha/beta hydrolase"/>
    <property type="match status" value="2"/>
</dbReference>
<dbReference type="InterPro" id="IPR029058">
    <property type="entry name" value="AB_hydrolase_fold"/>
</dbReference>
<comment type="caution">
    <text evidence="9">The sequence shown here is derived from an EMBL/GenBank/DDBJ whole genome shotgun (WGS) entry which is preliminary data.</text>
</comment>
<evidence type="ECO:0000256" key="7">
    <source>
        <dbReference type="ARBA" id="ARBA00023157"/>
    </source>
</evidence>
<dbReference type="GO" id="GO:0016787">
    <property type="term" value="F:hydrolase activity"/>
    <property type="evidence" value="ECO:0007669"/>
    <property type="project" value="UniProtKB-KW"/>
</dbReference>
<keyword evidence="3" id="KW-0479">Metal-binding</keyword>